<comment type="caution">
    <text evidence="2">The sequence shown here is derived from an EMBL/GenBank/DDBJ whole genome shotgun (WGS) entry which is preliminary data.</text>
</comment>
<dbReference type="Proteomes" id="UP000675968">
    <property type="component" value="Unassembled WGS sequence"/>
</dbReference>
<evidence type="ECO:0000313" key="3">
    <source>
        <dbReference type="Proteomes" id="UP000675968"/>
    </source>
</evidence>
<gene>
    <name evidence="2" type="ORF">J4215_01790</name>
</gene>
<dbReference type="EMBL" id="JAGVWC010000008">
    <property type="protein sequence ID" value="MBS3061294.1"/>
    <property type="molecule type" value="Genomic_DNA"/>
</dbReference>
<reference evidence="2" key="1">
    <citation type="submission" date="2021-03" db="EMBL/GenBank/DDBJ databases">
        <authorList>
            <person name="Jaffe A."/>
        </authorList>
    </citation>
    <scope>NUCLEOTIDE SEQUENCE</scope>
    <source>
        <strain evidence="2">RIFCSPLOWO2_01_FULL_AR10_48_17</strain>
    </source>
</reference>
<organism evidence="2 3">
    <name type="scientific">Candidatus Iainarchaeum sp</name>
    <dbReference type="NCBI Taxonomy" id="3101447"/>
    <lineage>
        <taxon>Archaea</taxon>
        <taxon>Candidatus Iainarchaeota</taxon>
        <taxon>Candidatus Iainarchaeia</taxon>
        <taxon>Candidatus Iainarchaeales</taxon>
        <taxon>Candidatus Iainarchaeaceae</taxon>
        <taxon>Candidatus Iainarchaeum</taxon>
    </lineage>
</organism>
<dbReference type="AlphaFoldDB" id="A0A8T4L475"/>
<proteinExistence type="predicted"/>
<dbReference type="Gene3D" id="1.10.10.10">
    <property type="entry name" value="Winged helix-like DNA-binding domain superfamily/Winged helix DNA-binding domain"/>
    <property type="match status" value="1"/>
</dbReference>
<dbReference type="InterPro" id="IPR051797">
    <property type="entry name" value="TrmB-like"/>
</dbReference>
<evidence type="ECO:0000313" key="2">
    <source>
        <dbReference type="EMBL" id="MBS3061294.1"/>
    </source>
</evidence>
<accession>A0A8T4L475</accession>
<dbReference type="PANTHER" id="PTHR34293:SF1">
    <property type="entry name" value="HTH-TYPE TRANSCRIPTIONAL REGULATOR TRMBL2"/>
    <property type="match status" value="1"/>
</dbReference>
<reference evidence="2" key="2">
    <citation type="submission" date="2021-05" db="EMBL/GenBank/DDBJ databases">
        <title>Protein family content uncovers lineage relationships and bacterial pathway maintenance mechanisms in DPANN archaea.</title>
        <authorList>
            <person name="Castelle C.J."/>
            <person name="Meheust R."/>
            <person name="Jaffe A.L."/>
            <person name="Seitz K."/>
            <person name="Gong X."/>
            <person name="Baker B.J."/>
            <person name="Banfield J.F."/>
        </authorList>
    </citation>
    <scope>NUCLEOTIDE SEQUENCE</scope>
    <source>
        <strain evidence="2">RIFCSPLOWO2_01_FULL_AR10_48_17</strain>
    </source>
</reference>
<protein>
    <recommendedName>
        <fullName evidence="1">Transcription regulator TrmB N-terminal domain-containing protein</fullName>
    </recommendedName>
</protein>
<evidence type="ECO:0000259" key="1">
    <source>
        <dbReference type="Pfam" id="PF01978"/>
    </source>
</evidence>
<dbReference type="InterPro" id="IPR002831">
    <property type="entry name" value="Tscrpt_reg_TrmB_N"/>
</dbReference>
<dbReference type="InterPro" id="IPR036388">
    <property type="entry name" value="WH-like_DNA-bd_sf"/>
</dbReference>
<dbReference type="Pfam" id="PF01978">
    <property type="entry name" value="TrmB"/>
    <property type="match status" value="1"/>
</dbReference>
<name>A0A8T4L475_9ARCH</name>
<feature type="domain" description="Transcription regulator TrmB N-terminal" evidence="1">
    <location>
        <begin position="6"/>
        <end position="74"/>
    </location>
</feature>
<sequence length="246" mass="27935">MDLAVLESCGLTRNEAKVYFSLLKLGPSEASRIVSDSGLHRVLVYDVLGRLSEKGLVGSVVRAKTKVFEAASPKELIDIMDRRESDLLLSKRRLQQAYPELSELFSNLKQNQGVFFFKGRRGVKAAMDKLFSLNLPVFGLGSSGRTREVMGSDFKWIRQHVESHDIPVKMIYYEFARGRKDIGFKKNCEIRFLPDAYRNPMMVDVSGNVTVILLLNEDPFAILIESQAVADSFTQYFHFLWTIAKN</sequence>
<dbReference type="PANTHER" id="PTHR34293">
    <property type="entry name" value="HTH-TYPE TRANSCRIPTIONAL REGULATOR TRMBL2"/>
    <property type="match status" value="1"/>
</dbReference>